<proteinExistence type="inferred from homology"/>
<evidence type="ECO:0000256" key="10">
    <source>
        <dbReference type="ARBA" id="ARBA00022833"/>
    </source>
</evidence>
<evidence type="ECO:0000313" key="18">
    <source>
        <dbReference type="Proteomes" id="UP001163823"/>
    </source>
</evidence>
<evidence type="ECO:0000256" key="3">
    <source>
        <dbReference type="ARBA" id="ARBA00004906"/>
    </source>
</evidence>
<dbReference type="PANTHER" id="PTHR45768:SF61">
    <property type="entry name" value="RING-H2 FINGER PROTEIN ATL18"/>
    <property type="match status" value="1"/>
</dbReference>
<evidence type="ECO:0000256" key="11">
    <source>
        <dbReference type="ARBA" id="ARBA00022989"/>
    </source>
</evidence>
<accession>A0AAD7Q4M4</accession>
<evidence type="ECO:0000256" key="13">
    <source>
        <dbReference type="ARBA" id="ARBA00024209"/>
    </source>
</evidence>
<dbReference type="GO" id="GO:0008270">
    <property type="term" value="F:zinc ion binding"/>
    <property type="evidence" value="ECO:0007669"/>
    <property type="project" value="UniProtKB-KW"/>
</dbReference>
<evidence type="ECO:0000256" key="7">
    <source>
        <dbReference type="ARBA" id="ARBA00022723"/>
    </source>
</evidence>
<dbReference type="PROSITE" id="PS50089">
    <property type="entry name" value="ZF_RING_2"/>
    <property type="match status" value="1"/>
</dbReference>
<protein>
    <recommendedName>
        <fullName evidence="4">RING-type E3 ubiquitin transferase</fullName>
        <ecNumber evidence="4">2.3.2.27</ecNumber>
    </recommendedName>
</protein>
<dbReference type="Pfam" id="PF13639">
    <property type="entry name" value="zf-RING_2"/>
    <property type="match status" value="1"/>
</dbReference>
<dbReference type="EMBL" id="JARAOO010000003">
    <property type="protein sequence ID" value="KAJ7974551.1"/>
    <property type="molecule type" value="Genomic_DNA"/>
</dbReference>
<dbReference type="Gene3D" id="3.30.40.10">
    <property type="entry name" value="Zinc/RING finger domain, C3HC4 (zinc finger)"/>
    <property type="match status" value="1"/>
</dbReference>
<comment type="pathway">
    <text evidence="3">Protein modification; protein ubiquitination.</text>
</comment>
<evidence type="ECO:0000256" key="6">
    <source>
        <dbReference type="ARBA" id="ARBA00022692"/>
    </source>
</evidence>
<feature type="domain" description="RING-type" evidence="16">
    <location>
        <begin position="98"/>
        <end position="140"/>
    </location>
</feature>
<evidence type="ECO:0000256" key="2">
    <source>
        <dbReference type="ARBA" id="ARBA00004167"/>
    </source>
</evidence>
<keyword evidence="6 15" id="KW-0812">Transmembrane</keyword>
<keyword evidence="11 15" id="KW-1133">Transmembrane helix</keyword>
<evidence type="ECO:0000256" key="9">
    <source>
        <dbReference type="ARBA" id="ARBA00022786"/>
    </source>
</evidence>
<dbReference type="InterPro" id="IPR001841">
    <property type="entry name" value="Znf_RING"/>
</dbReference>
<keyword evidence="5" id="KW-0808">Transferase</keyword>
<dbReference type="SUPFAM" id="SSF57850">
    <property type="entry name" value="RING/U-box"/>
    <property type="match status" value="1"/>
</dbReference>
<evidence type="ECO:0000256" key="5">
    <source>
        <dbReference type="ARBA" id="ARBA00022679"/>
    </source>
</evidence>
<evidence type="ECO:0000259" key="16">
    <source>
        <dbReference type="PROSITE" id="PS50089"/>
    </source>
</evidence>
<name>A0AAD7Q4M4_QUISA</name>
<dbReference type="GO" id="GO:0016020">
    <property type="term" value="C:membrane"/>
    <property type="evidence" value="ECO:0007669"/>
    <property type="project" value="UniProtKB-SubCell"/>
</dbReference>
<keyword evidence="12 15" id="KW-0472">Membrane</keyword>
<evidence type="ECO:0000256" key="1">
    <source>
        <dbReference type="ARBA" id="ARBA00000900"/>
    </source>
</evidence>
<keyword evidence="18" id="KW-1185">Reference proteome</keyword>
<keyword evidence="10" id="KW-0862">Zinc</keyword>
<keyword evidence="7" id="KW-0479">Metal-binding</keyword>
<feature type="transmembrane region" description="Helical" evidence="15">
    <location>
        <begin position="20"/>
        <end position="47"/>
    </location>
</feature>
<evidence type="ECO:0000256" key="8">
    <source>
        <dbReference type="ARBA" id="ARBA00022771"/>
    </source>
</evidence>
<dbReference type="GO" id="GO:0061630">
    <property type="term" value="F:ubiquitin protein ligase activity"/>
    <property type="evidence" value="ECO:0007669"/>
    <property type="project" value="UniProtKB-EC"/>
</dbReference>
<comment type="catalytic activity">
    <reaction evidence="1">
        <text>S-ubiquitinyl-[E2 ubiquitin-conjugating enzyme]-L-cysteine + [acceptor protein]-L-lysine = [E2 ubiquitin-conjugating enzyme]-L-cysteine + N(6)-ubiquitinyl-[acceptor protein]-L-lysine.</text>
        <dbReference type="EC" id="2.3.2.27"/>
    </reaction>
</comment>
<gene>
    <name evidence="17" type="ORF">O6P43_004603</name>
</gene>
<evidence type="ECO:0000256" key="15">
    <source>
        <dbReference type="SAM" id="Phobius"/>
    </source>
</evidence>
<evidence type="ECO:0000313" key="17">
    <source>
        <dbReference type="EMBL" id="KAJ7974551.1"/>
    </source>
</evidence>
<dbReference type="AlphaFoldDB" id="A0AAD7Q4M4"/>
<reference evidence="17" key="1">
    <citation type="journal article" date="2023" name="Science">
        <title>Elucidation of the pathway for biosynthesis of saponin adjuvants from the soapbark tree.</title>
        <authorList>
            <person name="Reed J."/>
            <person name="Orme A."/>
            <person name="El-Demerdash A."/>
            <person name="Owen C."/>
            <person name="Martin L.B.B."/>
            <person name="Misra R.C."/>
            <person name="Kikuchi S."/>
            <person name="Rejzek M."/>
            <person name="Martin A.C."/>
            <person name="Harkess A."/>
            <person name="Leebens-Mack J."/>
            <person name="Louveau T."/>
            <person name="Stephenson M.J."/>
            <person name="Osbourn A."/>
        </authorList>
    </citation>
    <scope>NUCLEOTIDE SEQUENCE</scope>
    <source>
        <strain evidence="17">S10</strain>
    </source>
</reference>
<dbReference type="KEGG" id="qsa:O6P43_004603"/>
<keyword evidence="8 14" id="KW-0863">Zinc-finger</keyword>
<dbReference type="SMART" id="SM00184">
    <property type="entry name" value="RING"/>
    <property type="match status" value="1"/>
</dbReference>
<comment type="subcellular location">
    <subcellularLocation>
        <location evidence="2">Membrane</location>
        <topology evidence="2">Single-pass membrane protein</topology>
    </subcellularLocation>
</comment>
<evidence type="ECO:0000256" key="14">
    <source>
        <dbReference type="PROSITE-ProRule" id="PRU00175"/>
    </source>
</evidence>
<evidence type="ECO:0000256" key="12">
    <source>
        <dbReference type="ARBA" id="ARBA00023136"/>
    </source>
</evidence>
<dbReference type="PANTHER" id="PTHR45768">
    <property type="entry name" value="E3 UBIQUITIN-PROTEIN LIGASE RNF13-LIKE"/>
    <property type="match status" value="1"/>
</dbReference>
<dbReference type="Proteomes" id="UP001163823">
    <property type="component" value="Chromosome 3"/>
</dbReference>
<keyword evidence="9" id="KW-0833">Ubl conjugation pathway</keyword>
<dbReference type="FunFam" id="3.30.40.10:FF:000982">
    <property type="entry name" value="RING-H2 finger protein ATL2K"/>
    <property type="match status" value="1"/>
</dbReference>
<organism evidence="17 18">
    <name type="scientific">Quillaja saponaria</name>
    <name type="common">Soap bark tree</name>
    <dbReference type="NCBI Taxonomy" id="32244"/>
    <lineage>
        <taxon>Eukaryota</taxon>
        <taxon>Viridiplantae</taxon>
        <taxon>Streptophyta</taxon>
        <taxon>Embryophyta</taxon>
        <taxon>Tracheophyta</taxon>
        <taxon>Spermatophyta</taxon>
        <taxon>Magnoliopsida</taxon>
        <taxon>eudicotyledons</taxon>
        <taxon>Gunneridae</taxon>
        <taxon>Pentapetalae</taxon>
        <taxon>rosids</taxon>
        <taxon>fabids</taxon>
        <taxon>Fabales</taxon>
        <taxon>Quillajaceae</taxon>
        <taxon>Quillaja</taxon>
    </lineage>
</organism>
<comment type="similarity">
    <text evidence="13">Belongs to the RING-type zinc finger family. ATL subfamily.</text>
</comment>
<evidence type="ECO:0000256" key="4">
    <source>
        <dbReference type="ARBA" id="ARBA00012483"/>
    </source>
</evidence>
<dbReference type="EC" id="2.3.2.27" evidence="4"/>
<comment type="caution">
    <text evidence="17">The sequence shown here is derived from an EMBL/GenBank/DDBJ whole genome shotgun (WGS) entry which is preliminary data.</text>
</comment>
<dbReference type="InterPro" id="IPR013083">
    <property type="entry name" value="Znf_RING/FYVE/PHD"/>
</dbReference>
<sequence>MIFKRIGMGNKILDFATQILIMVIVLSVIILFVGIGFLVLIHVCFVWRVNRREVGVSGNMVHRSSSGKTSMPMSRKDLEKLSCYDYIAKDKGSRPVDCAVCLENFNMGDKCRLLPMCKHSFHVQCVDTWLLKTPICPICRTRAGSDGGSSVIG</sequence>